<proteinExistence type="predicted"/>
<evidence type="ECO:0000313" key="1">
    <source>
        <dbReference type="EMBL" id="SHJ89426.1"/>
    </source>
</evidence>
<sequence length="71" mass="7793">MMTEIPDEAALALEFDVFARRAGLDIPADRRAGVFAGFKDLRRMLALLRQPRTAADEPAGTYSILSVTRGL</sequence>
<accession>A0A1M6N1C8</accession>
<dbReference type="AlphaFoldDB" id="A0A1M6N1C8"/>
<dbReference type="Proteomes" id="UP000189935">
    <property type="component" value="Chromosome I"/>
</dbReference>
<evidence type="ECO:0000313" key="2">
    <source>
        <dbReference type="Proteomes" id="UP000189935"/>
    </source>
</evidence>
<reference evidence="1 2" key="1">
    <citation type="submission" date="2016-11" db="EMBL/GenBank/DDBJ databases">
        <authorList>
            <person name="Jaros S."/>
            <person name="Januszkiewicz K."/>
            <person name="Wedrychowicz H."/>
        </authorList>
    </citation>
    <scope>NUCLEOTIDE SEQUENCE [LARGE SCALE GENOMIC DNA]</scope>
    <source>
        <strain evidence="1 2">GAS499</strain>
    </source>
</reference>
<gene>
    <name evidence="1" type="ORF">SAMN05444159_1822</name>
</gene>
<name>A0A1M6N1C8_9BRAD</name>
<protein>
    <submittedName>
        <fullName evidence="1">Uncharacterized protein</fullName>
    </submittedName>
</protein>
<organism evidence="1 2">
    <name type="scientific">Bradyrhizobium lablabi</name>
    <dbReference type="NCBI Taxonomy" id="722472"/>
    <lineage>
        <taxon>Bacteria</taxon>
        <taxon>Pseudomonadati</taxon>
        <taxon>Pseudomonadota</taxon>
        <taxon>Alphaproteobacteria</taxon>
        <taxon>Hyphomicrobiales</taxon>
        <taxon>Nitrobacteraceae</taxon>
        <taxon>Bradyrhizobium</taxon>
    </lineage>
</organism>
<dbReference type="EMBL" id="LT670844">
    <property type="protein sequence ID" value="SHJ89426.1"/>
    <property type="molecule type" value="Genomic_DNA"/>
</dbReference>